<reference evidence="1 2" key="1">
    <citation type="submission" date="2007-03" db="EMBL/GenBank/DDBJ databases">
        <authorList>
            <person name="Stal L."/>
            <person name="Ferriera S."/>
            <person name="Johnson J."/>
            <person name="Kravitz S."/>
            <person name="Beeson K."/>
            <person name="Sutton G."/>
            <person name="Rogers Y.-H."/>
            <person name="Friedman R."/>
            <person name="Frazier M."/>
            <person name="Venter J.C."/>
        </authorList>
    </citation>
    <scope>NUCLEOTIDE SEQUENCE [LARGE SCALE GENOMIC DNA]</scope>
    <source>
        <strain evidence="1 2">CCY0110</strain>
    </source>
</reference>
<proteinExistence type="predicted"/>
<sequence>MLSINLDKETESYLAEIISKENITSEELLKQLIYQHWQTLQPRQTLVERRGGHPKHLLQDAQADLSLRENRKNIVASHIKNRHQKSN</sequence>
<dbReference type="eggNOG" id="ENOG5032SS1">
    <property type="taxonomic scope" value="Bacteria"/>
</dbReference>
<protein>
    <submittedName>
        <fullName evidence="1">Uncharacterized protein</fullName>
    </submittedName>
</protein>
<comment type="caution">
    <text evidence="1">The sequence shown here is derived from an EMBL/GenBank/DDBJ whole genome shotgun (WGS) entry which is preliminary data.</text>
</comment>
<name>A3IXS6_9CHRO</name>
<organism evidence="1 2">
    <name type="scientific">Crocosphaera chwakensis CCY0110</name>
    <dbReference type="NCBI Taxonomy" id="391612"/>
    <lineage>
        <taxon>Bacteria</taxon>
        <taxon>Bacillati</taxon>
        <taxon>Cyanobacteriota</taxon>
        <taxon>Cyanophyceae</taxon>
        <taxon>Oscillatoriophycideae</taxon>
        <taxon>Chroococcales</taxon>
        <taxon>Aphanothecaceae</taxon>
        <taxon>Crocosphaera</taxon>
        <taxon>Crocosphaera chwakensis</taxon>
    </lineage>
</organism>
<dbReference type="RefSeq" id="WP_008278187.1">
    <property type="nucleotide sequence ID" value="NZ_AAXW01000069.1"/>
</dbReference>
<keyword evidence="2" id="KW-1185">Reference proteome</keyword>
<evidence type="ECO:0000313" key="1">
    <source>
        <dbReference type="EMBL" id="EAZ88729.1"/>
    </source>
</evidence>
<dbReference type="AlphaFoldDB" id="A3IXS6"/>
<dbReference type="OrthoDB" id="462249at2"/>
<dbReference type="Proteomes" id="UP000003781">
    <property type="component" value="Unassembled WGS sequence"/>
</dbReference>
<gene>
    <name evidence="1" type="ORF">CY0110_01180</name>
</gene>
<accession>A3IXS6</accession>
<dbReference type="EMBL" id="AAXW01000069">
    <property type="protein sequence ID" value="EAZ88729.1"/>
    <property type="molecule type" value="Genomic_DNA"/>
</dbReference>
<evidence type="ECO:0000313" key="2">
    <source>
        <dbReference type="Proteomes" id="UP000003781"/>
    </source>
</evidence>